<accession>A0A2G7HG49</accession>
<dbReference type="PROSITE" id="PS51123">
    <property type="entry name" value="OMPA_2"/>
    <property type="match status" value="1"/>
</dbReference>
<protein>
    <submittedName>
        <fullName evidence="10">Chemotaxis protein MotB</fullName>
    </submittedName>
</protein>
<dbReference type="CDD" id="cd07185">
    <property type="entry name" value="OmpA_C-like"/>
    <property type="match status" value="1"/>
</dbReference>
<dbReference type="Pfam" id="PF00691">
    <property type="entry name" value="OmpA"/>
    <property type="match status" value="1"/>
</dbReference>
<keyword evidence="4 8" id="KW-0812">Transmembrane</keyword>
<evidence type="ECO:0000313" key="10">
    <source>
        <dbReference type="EMBL" id="PIH04080.1"/>
    </source>
</evidence>
<keyword evidence="11" id="KW-1185">Reference proteome</keyword>
<name>A0A2G7HG49_9CLOT</name>
<organism evidence="10 11">
    <name type="scientific">Clostridium combesii</name>
    <dbReference type="NCBI Taxonomy" id="39481"/>
    <lineage>
        <taxon>Bacteria</taxon>
        <taxon>Bacillati</taxon>
        <taxon>Bacillota</taxon>
        <taxon>Clostridia</taxon>
        <taxon>Eubacteriales</taxon>
        <taxon>Clostridiaceae</taxon>
        <taxon>Clostridium</taxon>
    </lineage>
</organism>
<dbReference type="EMBL" id="PEIK01000007">
    <property type="protein sequence ID" value="PIH04080.1"/>
    <property type="molecule type" value="Genomic_DNA"/>
</dbReference>
<evidence type="ECO:0000256" key="5">
    <source>
        <dbReference type="ARBA" id="ARBA00022989"/>
    </source>
</evidence>
<comment type="similarity">
    <text evidence="2">Belongs to the MotB family.</text>
</comment>
<dbReference type="PRINTS" id="PR01023">
    <property type="entry name" value="NAFLGMOTY"/>
</dbReference>
<reference evidence="10 11" key="1">
    <citation type="submission" date="2017-10" db="EMBL/GenBank/DDBJ databases">
        <title>Reclassification of Eubacterium combesii and discrepancies in the nomenclature of botulinum neurotoxin producing clostridia. Request for an Opinion.</title>
        <authorList>
            <person name="Dobritsa A.P."/>
            <person name="Kutumbaka K.K."/>
            <person name="Samadpour M."/>
        </authorList>
    </citation>
    <scope>NUCLEOTIDE SEQUENCE [LARGE SCALE GENOMIC DNA]</scope>
    <source>
        <strain evidence="10 11">DSM 20696</strain>
    </source>
</reference>
<dbReference type="InterPro" id="IPR050330">
    <property type="entry name" value="Bact_OuterMem_StrucFunc"/>
</dbReference>
<dbReference type="AlphaFoldDB" id="A0A2G7HG49"/>
<keyword evidence="6 7" id="KW-0472">Membrane</keyword>
<keyword evidence="5 8" id="KW-1133">Transmembrane helix</keyword>
<dbReference type="InterPro" id="IPR006665">
    <property type="entry name" value="OmpA-like"/>
</dbReference>
<evidence type="ECO:0000313" key="11">
    <source>
        <dbReference type="Proteomes" id="UP000231322"/>
    </source>
</evidence>
<evidence type="ECO:0000256" key="6">
    <source>
        <dbReference type="ARBA" id="ARBA00023136"/>
    </source>
</evidence>
<evidence type="ECO:0000259" key="9">
    <source>
        <dbReference type="PROSITE" id="PS51123"/>
    </source>
</evidence>
<dbReference type="GO" id="GO:0005886">
    <property type="term" value="C:plasma membrane"/>
    <property type="evidence" value="ECO:0007669"/>
    <property type="project" value="UniProtKB-SubCell"/>
</dbReference>
<evidence type="ECO:0000256" key="1">
    <source>
        <dbReference type="ARBA" id="ARBA00004162"/>
    </source>
</evidence>
<dbReference type="InterPro" id="IPR036737">
    <property type="entry name" value="OmpA-like_sf"/>
</dbReference>
<feature type="transmembrane region" description="Helical" evidence="8">
    <location>
        <begin position="16"/>
        <end position="36"/>
    </location>
</feature>
<evidence type="ECO:0000256" key="7">
    <source>
        <dbReference type="PROSITE-ProRule" id="PRU00473"/>
    </source>
</evidence>
<gene>
    <name evidence="10" type="ORF">CS538_10155</name>
</gene>
<dbReference type="Proteomes" id="UP000231322">
    <property type="component" value="Unassembled WGS sequence"/>
</dbReference>
<proteinExistence type="inferred from homology"/>
<comment type="caution">
    <text evidence="10">The sequence shown here is derived from an EMBL/GenBank/DDBJ whole genome shotgun (WGS) entry which is preliminary data.</text>
</comment>
<dbReference type="Pfam" id="PF13677">
    <property type="entry name" value="MotB_plug"/>
    <property type="match status" value="1"/>
</dbReference>
<dbReference type="InterPro" id="IPR025713">
    <property type="entry name" value="MotB-like_N_dom"/>
</dbReference>
<evidence type="ECO:0000256" key="2">
    <source>
        <dbReference type="ARBA" id="ARBA00008914"/>
    </source>
</evidence>
<evidence type="ECO:0000256" key="4">
    <source>
        <dbReference type="ARBA" id="ARBA00022692"/>
    </source>
</evidence>
<dbReference type="SUPFAM" id="SSF103088">
    <property type="entry name" value="OmpA-like"/>
    <property type="match status" value="1"/>
</dbReference>
<dbReference type="RefSeq" id="WP_099839380.1">
    <property type="nucleotide sequence ID" value="NZ_PEIK01000007.1"/>
</dbReference>
<keyword evidence="3" id="KW-1003">Cell membrane</keyword>
<evidence type="ECO:0000256" key="8">
    <source>
        <dbReference type="SAM" id="Phobius"/>
    </source>
</evidence>
<feature type="domain" description="OmpA-like" evidence="9">
    <location>
        <begin position="117"/>
        <end position="238"/>
    </location>
</feature>
<evidence type="ECO:0000256" key="3">
    <source>
        <dbReference type="ARBA" id="ARBA00022475"/>
    </source>
</evidence>
<dbReference type="PANTHER" id="PTHR30329">
    <property type="entry name" value="STATOR ELEMENT OF FLAGELLAR MOTOR COMPLEX"/>
    <property type="match status" value="1"/>
</dbReference>
<dbReference type="PANTHER" id="PTHR30329:SF21">
    <property type="entry name" value="LIPOPROTEIN YIAD-RELATED"/>
    <property type="match status" value="1"/>
</dbReference>
<sequence>MKKKESHEDHIDETWLIPYSDMLTLLLALFIVMFAMSKVDTAKLQKASQEFNIIFKAGSNVLQEGGGGGASVGKAGVSIVPSDSVTEDIKMKEIKSKLEKEIEKSGYSDKVKVGVDADGLEIDIQDVVLFNSGDADVLKQSSALLTQISKMLKGLDNNIKVTGHTDNQPISNSKFRSNWDLSAIRAINVMNFLSNIGGIPANKLSIQAYGEYMPKFDNATEAGRAKNRRVEISIVRKYPSTPVIKETNKDSSKK</sequence>
<comment type="subcellular location">
    <subcellularLocation>
        <location evidence="1">Cell membrane</location>
        <topology evidence="1">Single-pass membrane protein</topology>
    </subcellularLocation>
</comment>
<dbReference type="Gene3D" id="3.30.1330.60">
    <property type="entry name" value="OmpA-like domain"/>
    <property type="match status" value="1"/>
</dbReference>